<accession>A0ABQ9EUI6</accession>
<gene>
    <name evidence="1" type="ORF">KUTeg_013603</name>
</gene>
<reference evidence="1 2" key="1">
    <citation type="submission" date="2022-12" db="EMBL/GenBank/DDBJ databases">
        <title>Chromosome-level genome of Tegillarca granosa.</title>
        <authorList>
            <person name="Kim J."/>
        </authorList>
    </citation>
    <scope>NUCLEOTIDE SEQUENCE [LARGE SCALE GENOMIC DNA]</scope>
    <source>
        <strain evidence="1">Teg-2019</strain>
        <tissue evidence="1">Adductor muscle</tissue>
    </source>
</reference>
<comment type="caution">
    <text evidence="1">The sequence shown here is derived from an EMBL/GenBank/DDBJ whole genome shotgun (WGS) entry which is preliminary data.</text>
</comment>
<proteinExistence type="predicted"/>
<keyword evidence="2" id="KW-1185">Reference proteome</keyword>
<dbReference type="EMBL" id="JARBDR010000657">
    <property type="protein sequence ID" value="KAJ8308729.1"/>
    <property type="molecule type" value="Genomic_DNA"/>
</dbReference>
<name>A0ABQ9EUI6_TEGGR</name>
<evidence type="ECO:0000313" key="1">
    <source>
        <dbReference type="EMBL" id="KAJ8308729.1"/>
    </source>
</evidence>
<protein>
    <submittedName>
        <fullName evidence="1">Uncharacterized protein</fullName>
    </submittedName>
</protein>
<evidence type="ECO:0000313" key="2">
    <source>
        <dbReference type="Proteomes" id="UP001217089"/>
    </source>
</evidence>
<dbReference type="Proteomes" id="UP001217089">
    <property type="component" value="Unassembled WGS sequence"/>
</dbReference>
<organism evidence="1 2">
    <name type="scientific">Tegillarca granosa</name>
    <name type="common">Malaysian cockle</name>
    <name type="synonym">Anadara granosa</name>
    <dbReference type="NCBI Taxonomy" id="220873"/>
    <lineage>
        <taxon>Eukaryota</taxon>
        <taxon>Metazoa</taxon>
        <taxon>Spiralia</taxon>
        <taxon>Lophotrochozoa</taxon>
        <taxon>Mollusca</taxon>
        <taxon>Bivalvia</taxon>
        <taxon>Autobranchia</taxon>
        <taxon>Pteriomorphia</taxon>
        <taxon>Arcoida</taxon>
        <taxon>Arcoidea</taxon>
        <taxon>Arcidae</taxon>
        <taxon>Tegillarca</taxon>
    </lineage>
</organism>
<sequence>MLNSILGFEELINSDVTKNIFCRQRTIYKGANTNPTYLSYCHSMTSVIQGQTTISRKSNTALRKEQMINAAEAIDFFISQFDHKFGRFSNEVRPDSHRTKCIVTCYWYIFISWSYMENHQRMCTLSALVYLKQPTKFQMTTLSFI</sequence>